<dbReference type="Proteomes" id="UP000183080">
    <property type="component" value="Unassembled WGS sequence"/>
</dbReference>
<reference evidence="2 3" key="1">
    <citation type="submission" date="2016-08" db="EMBL/GenBank/DDBJ databases">
        <title>New Insights into Marine Group III Euryarchaeota, from dark to light.</title>
        <authorList>
            <person name="Haro-Moreno J.M."/>
            <person name="Rodriguez-Valera F."/>
            <person name="Lopez-Garcia P."/>
            <person name="Moreira D."/>
            <person name="Martin-Cuadrado A.B."/>
        </authorList>
    </citation>
    <scope>NUCLEOTIDE SEQUENCE [LARGE SCALE GENOMIC DNA]</scope>
    <source>
        <strain evidence="2">CG-Epi1</strain>
    </source>
</reference>
<evidence type="ECO:0000313" key="3">
    <source>
        <dbReference type="Proteomes" id="UP000183080"/>
    </source>
</evidence>
<feature type="transmembrane region" description="Helical" evidence="1">
    <location>
        <begin position="226"/>
        <end position="247"/>
    </location>
</feature>
<organism evidence="2 3">
    <name type="scientific">Marine Group III euryarchaeote CG-Epi1</name>
    <dbReference type="NCBI Taxonomy" id="1888995"/>
    <lineage>
        <taxon>Archaea</taxon>
        <taxon>Methanobacteriati</taxon>
        <taxon>Thermoplasmatota</taxon>
        <taxon>Thermoplasmata</taxon>
        <taxon>Candidatus Thermoprofundales</taxon>
    </lineage>
</organism>
<dbReference type="AlphaFoldDB" id="A0A1J5U9R6"/>
<gene>
    <name evidence="2" type="ORF">BD935_03615</name>
</gene>
<comment type="caution">
    <text evidence="2">The sequence shown here is derived from an EMBL/GenBank/DDBJ whole genome shotgun (WGS) entry which is preliminary data.</text>
</comment>
<sequence>MPNINFNCPSCEKKDKITLMGESHGLFEKKCKECGIIIELTVEDSELKETRTKKKYLPKIKTKIPEDYQKYDFNHEEGKNKEKHFWVKTISFLILSASIMGLMTGGSLYFAPEQFSDSEDIKINLIIENNTDYIDFAVIIIDNKEVNQSYLDNGTYNIFLKPGKYEIKVSAEGHKTSIMTVYIPPQDPDLSLIDYSTGLEGVNRFTFELEEGEGNIIQDENTYLKMLNWCPILILLFSLVGVWGSWVTYTLQSYKNAQIGAFFSIMAMGFLIIGPLLGIIALILLPKIKKNFTGHFKK</sequence>
<dbReference type="STRING" id="1888995.BD935_03615"/>
<evidence type="ECO:0008006" key="4">
    <source>
        <dbReference type="Google" id="ProtNLM"/>
    </source>
</evidence>
<protein>
    <recommendedName>
        <fullName evidence="4">PEGA domain-containing protein</fullName>
    </recommendedName>
</protein>
<keyword evidence="1" id="KW-1133">Transmembrane helix</keyword>
<dbReference type="SUPFAM" id="SSF49464">
    <property type="entry name" value="Carboxypeptidase regulatory domain-like"/>
    <property type="match status" value="1"/>
</dbReference>
<feature type="transmembrane region" description="Helical" evidence="1">
    <location>
        <begin position="259"/>
        <end position="285"/>
    </location>
</feature>
<dbReference type="InterPro" id="IPR008969">
    <property type="entry name" value="CarboxyPept-like_regulatory"/>
</dbReference>
<feature type="transmembrane region" description="Helical" evidence="1">
    <location>
        <begin position="90"/>
        <end position="111"/>
    </location>
</feature>
<proteinExistence type="predicted"/>
<dbReference type="EMBL" id="MIZA01000003">
    <property type="protein sequence ID" value="OIR21014.1"/>
    <property type="molecule type" value="Genomic_DNA"/>
</dbReference>
<keyword evidence="1" id="KW-0812">Transmembrane</keyword>
<evidence type="ECO:0000313" key="2">
    <source>
        <dbReference type="EMBL" id="OIR21014.1"/>
    </source>
</evidence>
<keyword evidence="1" id="KW-0472">Membrane</keyword>
<name>A0A1J5U9R6_9ARCH</name>
<evidence type="ECO:0000256" key="1">
    <source>
        <dbReference type="SAM" id="Phobius"/>
    </source>
</evidence>
<dbReference type="Gene3D" id="2.60.40.1120">
    <property type="entry name" value="Carboxypeptidase-like, regulatory domain"/>
    <property type="match status" value="1"/>
</dbReference>
<accession>A0A1J5U9R6</accession>